<evidence type="ECO:0000256" key="1">
    <source>
        <dbReference type="SAM" id="MobiDB-lite"/>
    </source>
</evidence>
<feature type="region of interest" description="Disordered" evidence="1">
    <location>
        <begin position="140"/>
        <end position="183"/>
    </location>
</feature>
<name>A0A699J132_TANCI</name>
<sequence>MPPKPDLVFHDTPIVNETVPTAFNVELSPTKPDKDLSQTNRPSTPLIKDWVFDSEDDSEGEPKHTQIAPSCVQPTKHVKTPRPSIKKVKHPILADHLRKTFPKSKCNSNSRNRKACFISVLTRSKLVPLTVARPVPTAVPHNNVIRPRPAKTVGAKPHSPPRRTINHRPSPQASNLHQRVTTAKAPQVNAVKGVQGKWGNPHHALKDKGVIDSGCSRHMTGDMSYLSDFEEINGGYFAFGGNPKGGKITAGSESRPPMLNKENYVPWSSRLLRYAKSRTNGKLIHNSILNGPYVRRMIAEPGDGERDVNVNETS</sequence>
<accession>A0A699J132</accession>
<feature type="compositionally biased region" description="Polar residues" evidence="1">
    <location>
        <begin position="167"/>
        <end position="181"/>
    </location>
</feature>
<dbReference type="EMBL" id="BKCJ010357323">
    <property type="protein sequence ID" value="GFA02409.1"/>
    <property type="molecule type" value="Genomic_DNA"/>
</dbReference>
<evidence type="ECO:0000313" key="2">
    <source>
        <dbReference type="EMBL" id="GFA02409.1"/>
    </source>
</evidence>
<dbReference type="AlphaFoldDB" id="A0A699J132"/>
<organism evidence="2">
    <name type="scientific">Tanacetum cinerariifolium</name>
    <name type="common">Dalmatian daisy</name>
    <name type="synonym">Chrysanthemum cinerariifolium</name>
    <dbReference type="NCBI Taxonomy" id="118510"/>
    <lineage>
        <taxon>Eukaryota</taxon>
        <taxon>Viridiplantae</taxon>
        <taxon>Streptophyta</taxon>
        <taxon>Embryophyta</taxon>
        <taxon>Tracheophyta</taxon>
        <taxon>Spermatophyta</taxon>
        <taxon>Magnoliopsida</taxon>
        <taxon>eudicotyledons</taxon>
        <taxon>Gunneridae</taxon>
        <taxon>Pentapetalae</taxon>
        <taxon>asterids</taxon>
        <taxon>campanulids</taxon>
        <taxon>Asterales</taxon>
        <taxon>Asteraceae</taxon>
        <taxon>Asteroideae</taxon>
        <taxon>Anthemideae</taxon>
        <taxon>Anthemidinae</taxon>
        <taxon>Tanacetum</taxon>
    </lineage>
</organism>
<comment type="caution">
    <text evidence="2">The sequence shown here is derived from an EMBL/GenBank/DDBJ whole genome shotgun (WGS) entry which is preliminary data.</text>
</comment>
<feature type="region of interest" description="Disordered" evidence="1">
    <location>
        <begin position="25"/>
        <end position="45"/>
    </location>
</feature>
<proteinExistence type="predicted"/>
<feature type="non-terminal residue" evidence="2">
    <location>
        <position position="314"/>
    </location>
</feature>
<reference evidence="2" key="1">
    <citation type="journal article" date="2019" name="Sci. Rep.">
        <title>Draft genome of Tanacetum cinerariifolium, the natural source of mosquito coil.</title>
        <authorList>
            <person name="Yamashiro T."/>
            <person name="Shiraishi A."/>
            <person name="Satake H."/>
            <person name="Nakayama K."/>
        </authorList>
    </citation>
    <scope>NUCLEOTIDE SEQUENCE</scope>
</reference>
<protein>
    <submittedName>
        <fullName evidence="2">Ribonuclease H-like domain-containing protein</fullName>
    </submittedName>
</protein>
<gene>
    <name evidence="2" type="ORF">Tci_574381</name>
</gene>